<feature type="domain" description="RING-type" evidence="9">
    <location>
        <begin position="719"/>
        <end position="770"/>
    </location>
</feature>
<dbReference type="Proteomes" id="UP001396898">
    <property type="component" value="Unassembled WGS sequence"/>
</dbReference>
<dbReference type="InterPro" id="IPR000330">
    <property type="entry name" value="SNF2_N"/>
</dbReference>
<keyword evidence="1" id="KW-0479">Metal-binding</keyword>
<evidence type="ECO:0000256" key="5">
    <source>
        <dbReference type="ARBA" id="ARBA00022833"/>
    </source>
</evidence>
<evidence type="ECO:0008006" key="13">
    <source>
        <dbReference type="Google" id="ProtNLM"/>
    </source>
</evidence>
<reference evidence="11 12" key="1">
    <citation type="submission" date="2023-01" db="EMBL/GenBank/DDBJ databases">
        <title>Analysis of 21 Apiospora genomes using comparative genomics revels a genus with tremendous synthesis potential of carbohydrate active enzymes and secondary metabolites.</title>
        <authorList>
            <person name="Sorensen T."/>
        </authorList>
    </citation>
    <scope>NUCLEOTIDE SEQUENCE [LARGE SCALE GENOMIC DNA]</scope>
    <source>
        <strain evidence="11 12">CBS 20057</strain>
    </source>
</reference>
<dbReference type="PROSITE" id="PS51192">
    <property type="entry name" value="HELICASE_ATP_BIND_1"/>
    <property type="match status" value="1"/>
</dbReference>
<evidence type="ECO:0000256" key="6">
    <source>
        <dbReference type="ARBA" id="ARBA00022840"/>
    </source>
</evidence>
<dbReference type="InterPro" id="IPR014001">
    <property type="entry name" value="Helicase_ATP-bd"/>
</dbReference>
<proteinExistence type="predicted"/>
<sequence length="861" mass="96976">MDLGGLLNPDGGIELSGTYSNETQLDPTDLVLPDFIDTDFWFNDGSDLMQYEAPTTYATGFGDARQFEADQTAHGADRRNSGSTVIGAELLGPADETRSCYGMLYHHIVQVAQQDMSPLIDKLTAEFHTHGINSFTVEHGTDRIALLLADRTDFGHLRKTLIKAFEELRHKAPGVSLEAVGVTQSILENLHRAIKPSDARCHVDINVYGPQSQAEIVGKVLMSHKLWLQRPDNYKANEFPYVNPHTISFPGMKEEVVMQEPQELVESSSTLPQSEEEVLDQVMAEVHDHLTRDQGLAMESGGQSIKTELLPHQRRALKYMLERESGDIPAKYRLWEETLSGVTKVFVHRITGSRAFTQPNERGGGVLADEMGTGKSLSTLALITRTLDVAKVWLQQKREARVGNTKVEFYASTTLVIVPSAQLIANWVHEIDCHTGATLKTFKYHGAERDKATEDLASYDVIVTTYNTIASDYSKKKSILHKIGWYRIVLDEAHYIRNHNTVFYRACCDLEANSRWCLSGTPIQNRLEDIGSLFSFLRAEPFHSRAEFRRTICVPFENREISTARDRLIMLYDSLVLRRSKDTCITDLPDPEEELRMLEFSPGEAAQYARTLQILERRLRNQAYFQHGASMATHSETSTKETAHLDSNAFRETGLYQALADENASRFSLFHAMMQLRILCNHGTYQHMFSWKKQRQNWDSQQERETFVGDTAAGKERVCDGCSYPMPQSGVSKPNDFVESCPHVVCLDCMSDATSNSNLTDPWRHCPICQRFGATLMNASAGARRHSMAAAGEDVMTEADEELGPFTDTARPDYFRRQGVSTKLNALMDDLRKDPEGTNRQVPCDLQSKTVSPYKQDLTVK</sequence>
<dbReference type="PROSITE" id="PS00518">
    <property type="entry name" value="ZF_RING_1"/>
    <property type="match status" value="1"/>
</dbReference>
<dbReference type="InterPro" id="IPR017907">
    <property type="entry name" value="Znf_RING_CS"/>
</dbReference>
<dbReference type="PANTHER" id="PTHR45626">
    <property type="entry name" value="TRANSCRIPTION TERMINATION FACTOR 2-RELATED"/>
    <property type="match status" value="1"/>
</dbReference>
<evidence type="ECO:0000256" key="1">
    <source>
        <dbReference type="ARBA" id="ARBA00022723"/>
    </source>
</evidence>
<comment type="caution">
    <text evidence="11">The sequence shown here is derived from an EMBL/GenBank/DDBJ whole genome shotgun (WGS) entry which is preliminary data.</text>
</comment>
<evidence type="ECO:0000256" key="8">
    <source>
        <dbReference type="SAM" id="MobiDB-lite"/>
    </source>
</evidence>
<evidence type="ECO:0000259" key="9">
    <source>
        <dbReference type="PROSITE" id="PS50089"/>
    </source>
</evidence>
<dbReference type="Gene3D" id="3.40.50.10810">
    <property type="entry name" value="Tandem AAA-ATPase domain"/>
    <property type="match status" value="1"/>
</dbReference>
<dbReference type="EMBL" id="JAQQWI010000007">
    <property type="protein sequence ID" value="KAK8029319.1"/>
    <property type="molecule type" value="Genomic_DNA"/>
</dbReference>
<evidence type="ECO:0000256" key="2">
    <source>
        <dbReference type="ARBA" id="ARBA00022741"/>
    </source>
</evidence>
<dbReference type="SMART" id="SM00487">
    <property type="entry name" value="DEXDc"/>
    <property type="match status" value="1"/>
</dbReference>
<dbReference type="PANTHER" id="PTHR45626:SF52">
    <property type="entry name" value="SINGLE-STRANDED DNA-DEPENDENT ATPASE (EUROFUNG)"/>
    <property type="match status" value="1"/>
</dbReference>
<dbReference type="InterPro" id="IPR038718">
    <property type="entry name" value="SNF2-like_sf"/>
</dbReference>
<dbReference type="PROSITE" id="PS50089">
    <property type="entry name" value="ZF_RING_2"/>
    <property type="match status" value="1"/>
</dbReference>
<evidence type="ECO:0000259" key="10">
    <source>
        <dbReference type="PROSITE" id="PS51192"/>
    </source>
</evidence>
<keyword evidence="12" id="KW-1185">Reference proteome</keyword>
<protein>
    <recommendedName>
        <fullName evidence="13">Helicase ATP-binding domain-containing protein</fullName>
    </recommendedName>
</protein>
<evidence type="ECO:0000256" key="4">
    <source>
        <dbReference type="ARBA" id="ARBA00022801"/>
    </source>
</evidence>
<dbReference type="SUPFAM" id="SSF52540">
    <property type="entry name" value="P-loop containing nucleoside triphosphate hydrolases"/>
    <property type="match status" value="1"/>
</dbReference>
<feature type="domain" description="Helicase ATP-binding" evidence="10">
    <location>
        <begin position="356"/>
        <end position="540"/>
    </location>
</feature>
<keyword evidence="2" id="KW-0547">Nucleotide-binding</keyword>
<gene>
    <name evidence="11" type="ORF">PG991_006375</name>
</gene>
<keyword evidence="3 7" id="KW-0863">Zinc-finger</keyword>
<feature type="region of interest" description="Disordered" evidence="8">
    <location>
        <begin position="831"/>
        <end position="861"/>
    </location>
</feature>
<evidence type="ECO:0000313" key="12">
    <source>
        <dbReference type="Proteomes" id="UP001396898"/>
    </source>
</evidence>
<organism evidence="11 12">
    <name type="scientific">Apiospora marii</name>
    <dbReference type="NCBI Taxonomy" id="335849"/>
    <lineage>
        <taxon>Eukaryota</taxon>
        <taxon>Fungi</taxon>
        <taxon>Dikarya</taxon>
        <taxon>Ascomycota</taxon>
        <taxon>Pezizomycotina</taxon>
        <taxon>Sordariomycetes</taxon>
        <taxon>Xylariomycetidae</taxon>
        <taxon>Amphisphaeriales</taxon>
        <taxon>Apiosporaceae</taxon>
        <taxon>Apiospora</taxon>
    </lineage>
</organism>
<evidence type="ECO:0000313" key="11">
    <source>
        <dbReference type="EMBL" id="KAK8029319.1"/>
    </source>
</evidence>
<dbReference type="CDD" id="cd18008">
    <property type="entry name" value="DEXDc_SHPRH-like"/>
    <property type="match status" value="1"/>
</dbReference>
<dbReference type="Pfam" id="PF00176">
    <property type="entry name" value="SNF2-rel_dom"/>
    <property type="match status" value="1"/>
</dbReference>
<accession>A0ABR1SBX4</accession>
<dbReference type="InterPro" id="IPR027417">
    <property type="entry name" value="P-loop_NTPase"/>
</dbReference>
<evidence type="ECO:0000256" key="3">
    <source>
        <dbReference type="ARBA" id="ARBA00022771"/>
    </source>
</evidence>
<dbReference type="InterPro" id="IPR050628">
    <property type="entry name" value="SNF2_RAD54_helicase_TF"/>
</dbReference>
<name>A0ABR1SBX4_9PEZI</name>
<keyword evidence="4" id="KW-0378">Hydrolase</keyword>
<evidence type="ECO:0000256" key="7">
    <source>
        <dbReference type="PROSITE-ProRule" id="PRU00175"/>
    </source>
</evidence>
<keyword evidence="6" id="KW-0067">ATP-binding</keyword>
<keyword evidence="5" id="KW-0862">Zinc</keyword>
<dbReference type="InterPro" id="IPR001841">
    <property type="entry name" value="Znf_RING"/>
</dbReference>